<name>A0A915JQM5_ROMCU</name>
<evidence type="ECO:0000313" key="2">
    <source>
        <dbReference type="WBParaSite" id="nRc.2.0.1.t28206-RA"/>
    </source>
</evidence>
<protein>
    <submittedName>
        <fullName evidence="2">Uncharacterized protein</fullName>
    </submittedName>
</protein>
<dbReference type="WBParaSite" id="nRc.2.0.1.t28206-RA">
    <property type="protein sequence ID" value="nRc.2.0.1.t28206-RA"/>
    <property type="gene ID" value="nRc.2.0.1.g28206"/>
</dbReference>
<dbReference type="Proteomes" id="UP000887565">
    <property type="component" value="Unplaced"/>
</dbReference>
<keyword evidence="1" id="KW-1185">Reference proteome</keyword>
<dbReference type="AlphaFoldDB" id="A0A915JQM5"/>
<reference evidence="2" key="1">
    <citation type="submission" date="2022-11" db="UniProtKB">
        <authorList>
            <consortium name="WormBaseParasite"/>
        </authorList>
    </citation>
    <scope>IDENTIFICATION</scope>
</reference>
<evidence type="ECO:0000313" key="1">
    <source>
        <dbReference type="Proteomes" id="UP000887565"/>
    </source>
</evidence>
<organism evidence="1 2">
    <name type="scientific">Romanomermis culicivorax</name>
    <name type="common">Nematode worm</name>
    <dbReference type="NCBI Taxonomy" id="13658"/>
    <lineage>
        <taxon>Eukaryota</taxon>
        <taxon>Metazoa</taxon>
        <taxon>Ecdysozoa</taxon>
        <taxon>Nematoda</taxon>
        <taxon>Enoplea</taxon>
        <taxon>Dorylaimia</taxon>
        <taxon>Mermithida</taxon>
        <taxon>Mermithoidea</taxon>
        <taxon>Mermithidae</taxon>
        <taxon>Romanomermis</taxon>
    </lineage>
</organism>
<accession>A0A915JQM5</accession>
<proteinExistence type="predicted"/>
<sequence>MPEPPAPPVVDNEIFVHNGHSTSNYSARCLLDAQRQVGDSSQNSSMANVSRDIGAIAQEASDEFSPALLLRTIYLLPSFCGTVRRQRSKCNDEVKNSPIYINDDFLCKATASIEFALIENS</sequence>